<feature type="compositionally biased region" description="Polar residues" evidence="1">
    <location>
        <begin position="37"/>
        <end position="54"/>
    </location>
</feature>
<feature type="compositionally biased region" description="Basic residues" evidence="1">
    <location>
        <begin position="89"/>
        <end position="104"/>
    </location>
</feature>
<dbReference type="AlphaFoldDB" id="A0A498LG01"/>
<gene>
    <name evidence="2" type="ORF">ROHU_033327</name>
</gene>
<sequence length="241" mass="26303">MEELINTVQSDVVGRLAFKYMEMCKVDSSSDSESESNPRWSDVSSSKGRESGSTPEAPEKDLRFSGQNYQQCLDPYDGSSEDSGSSAKGSKKQRHGGFRMKGTGRRLALNPSSALRETRRDVTRTDAADLRRVDVQMRSSSDSELETPNQGFWPLCKALTGVKADLSDSGFNTRSSLNSPAVPSGTDACLHAGRRIQSGSPDSPAFHAAFSKRKFFPPSGDDGMQRKRQCISDMEVESVAL</sequence>
<organism evidence="2 3">
    <name type="scientific">Labeo rohita</name>
    <name type="common">Indian major carp</name>
    <name type="synonym">Cyprinus rohita</name>
    <dbReference type="NCBI Taxonomy" id="84645"/>
    <lineage>
        <taxon>Eukaryota</taxon>
        <taxon>Metazoa</taxon>
        <taxon>Chordata</taxon>
        <taxon>Craniata</taxon>
        <taxon>Vertebrata</taxon>
        <taxon>Euteleostomi</taxon>
        <taxon>Actinopterygii</taxon>
        <taxon>Neopterygii</taxon>
        <taxon>Teleostei</taxon>
        <taxon>Ostariophysi</taxon>
        <taxon>Cypriniformes</taxon>
        <taxon>Cyprinidae</taxon>
        <taxon>Labeoninae</taxon>
        <taxon>Labeonini</taxon>
        <taxon>Labeo</taxon>
    </lineage>
</organism>
<feature type="region of interest" description="Disordered" evidence="1">
    <location>
        <begin position="213"/>
        <end position="241"/>
    </location>
</feature>
<protein>
    <submittedName>
        <fullName evidence="2">LisH domain-containing-like isoform X3</fullName>
    </submittedName>
</protein>
<dbReference type="EMBL" id="QBIY01013398">
    <property type="protein sequence ID" value="RXN05584.1"/>
    <property type="molecule type" value="Genomic_DNA"/>
</dbReference>
<evidence type="ECO:0000313" key="2">
    <source>
        <dbReference type="EMBL" id="RXN05584.1"/>
    </source>
</evidence>
<reference evidence="2 3" key="1">
    <citation type="submission" date="2018-03" db="EMBL/GenBank/DDBJ databases">
        <title>Draft genome sequence of Rohu Carp (Labeo rohita).</title>
        <authorList>
            <person name="Das P."/>
            <person name="Kushwaha B."/>
            <person name="Joshi C.G."/>
            <person name="Kumar D."/>
            <person name="Nagpure N.S."/>
            <person name="Sahoo L."/>
            <person name="Das S.P."/>
            <person name="Bit A."/>
            <person name="Patnaik S."/>
            <person name="Meher P.K."/>
            <person name="Jayasankar P."/>
            <person name="Koringa P.G."/>
            <person name="Patel N.V."/>
            <person name="Hinsu A.T."/>
            <person name="Kumar R."/>
            <person name="Pandey M."/>
            <person name="Agarwal S."/>
            <person name="Srivastava S."/>
            <person name="Singh M."/>
            <person name="Iquebal M.A."/>
            <person name="Jaiswal S."/>
            <person name="Angadi U.B."/>
            <person name="Kumar N."/>
            <person name="Raza M."/>
            <person name="Shah T.M."/>
            <person name="Rai A."/>
            <person name="Jena J.K."/>
        </authorList>
    </citation>
    <scope>NUCLEOTIDE SEQUENCE [LARGE SCALE GENOMIC DNA]</scope>
    <source>
        <strain evidence="2">DASCIFA01</strain>
        <tissue evidence="2">Testis</tissue>
    </source>
</reference>
<dbReference type="Proteomes" id="UP000290572">
    <property type="component" value="Unassembled WGS sequence"/>
</dbReference>
<evidence type="ECO:0000256" key="1">
    <source>
        <dbReference type="SAM" id="MobiDB-lite"/>
    </source>
</evidence>
<accession>A0A498LG01</accession>
<evidence type="ECO:0000313" key="3">
    <source>
        <dbReference type="Proteomes" id="UP000290572"/>
    </source>
</evidence>
<name>A0A498LG01_LABRO</name>
<feature type="region of interest" description="Disordered" evidence="1">
    <location>
        <begin position="26"/>
        <end position="122"/>
    </location>
</feature>
<proteinExistence type="predicted"/>
<comment type="caution">
    <text evidence="2">The sequence shown here is derived from an EMBL/GenBank/DDBJ whole genome shotgun (WGS) entry which is preliminary data.</text>
</comment>
<keyword evidence="3" id="KW-1185">Reference proteome</keyword>